<reference evidence="2 3" key="1">
    <citation type="submission" date="2018-11" db="EMBL/GenBank/DDBJ databases">
        <title>Lysobacter cryohumiis sp. nov., isolated from soil in the Tianshan Mountains, Xinjiang, China.</title>
        <authorList>
            <person name="Luo Y."/>
            <person name="Sheng H."/>
        </authorList>
    </citation>
    <scope>NUCLEOTIDE SEQUENCE [LARGE SCALE GENOMIC DNA]</scope>
    <source>
        <strain evidence="2 3">ZS60</strain>
    </source>
</reference>
<gene>
    <name evidence="2" type="ORF">EER27_09080</name>
</gene>
<dbReference type="InterPro" id="IPR011473">
    <property type="entry name" value="DUF1579"/>
</dbReference>
<comment type="caution">
    <text evidence="2">The sequence shown here is derived from an EMBL/GenBank/DDBJ whole genome shotgun (WGS) entry which is preliminary data.</text>
</comment>
<proteinExistence type="predicted"/>
<protein>
    <submittedName>
        <fullName evidence="2">DUF1579 domain-containing protein</fullName>
    </submittedName>
</protein>
<name>A0A3M8SUY3_9GAMM</name>
<feature type="signal peptide" evidence="1">
    <location>
        <begin position="1"/>
        <end position="41"/>
    </location>
</feature>
<accession>A0A3M8SUY3</accession>
<evidence type="ECO:0000256" key="1">
    <source>
        <dbReference type="SAM" id="SignalP"/>
    </source>
</evidence>
<sequence length="221" mass="24495">MTRHGAPHRLPGDDDMPTRTKLLTLTPLLAFALAFAAPASAQDTAPPEMSAEQKAMMDAWQKASTPGAQHAQLAEHFSGSWTTKMSAWMDPATPPAVEMGKTVNTPVLGARQLRMDYSGMFMGQAFEGIGYSGYDNVKGKYFSSWTDNMSTGMAMLEGDYDAASKTYTYRGEMADAMKPGTMTPIREVVRVVDKDHHVMEFYETRDGKERKTMQIEFNRAQ</sequence>
<keyword evidence="1" id="KW-0732">Signal</keyword>
<evidence type="ECO:0000313" key="3">
    <source>
        <dbReference type="Proteomes" id="UP000267049"/>
    </source>
</evidence>
<evidence type="ECO:0000313" key="2">
    <source>
        <dbReference type="EMBL" id="RNF84505.1"/>
    </source>
</evidence>
<feature type="chain" id="PRO_5018207387" evidence="1">
    <location>
        <begin position="42"/>
        <end position="221"/>
    </location>
</feature>
<dbReference type="Pfam" id="PF07617">
    <property type="entry name" value="DUF1579"/>
    <property type="match status" value="1"/>
</dbReference>
<dbReference type="EMBL" id="RIBS01000003">
    <property type="protein sequence ID" value="RNF84505.1"/>
    <property type="molecule type" value="Genomic_DNA"/>
</dbReference>
<dbReference type="AlphaFoldDB" id="A0A3M8SUY3"/>
<keyword evidence="3" id="KW-1185">Reference proteome</keyword>
<organism evidence="2 3">
    <name type="scientific">Montanilutibacter psychrotolerans</name>
    <dbReference type="NCBI Taxonomy" id="1327343"/>
    <lineage>
        <taxon>Bacteria</taxon>
        <taxon>Pseudomonadati</taxon>
        <taxon>Pseudomonadota</taxon>
        <taxon>Gammaproteobacteria</taxon>
        <taxon>Lysobacterales</taxon>
        <taxon>Lysobacteraceae</taxon>
        <taxon>Montanilutibacter</taxon>
    </lineage>
</organism>
<dbReference type="OrthoDB" id="277821at2"/>
<dbReference type="Proteomes" id="UP000267049">
    <property type="component" value="Unassembled WGS sequence"/>
</dbReference>